<feature type="compositionally biased region" description="Polar residues" evidence="1">
    <location>
        <begin position="467"/>
        <end position="481"/>
    </location>
</feature>
<feature type="compositionally biased region" description="Polar residues" evidence="1">
    <location>
        <begin position="31"/>
        <end position="50"/>
    </location>
</feature>
<dbReference type="EMBL" id="LN679128">
    <property type="protein sequence ID" value="CEL57279.1"/>
    <property type="molecule type" value="Genomic_DNA"/>
</dbReference>
<evidence type="ECO:0000313" key="2">
    <source>
        <dbReference type="EMBL" id="CEL57279.1"/>
    </source>
</evidence>
<dbReference type="Proteomes" id="UP000059188">
    <property type="component" value="Unassembled WGS sequence"/>
</dbReference>
<feature type="region of interest" description="Disordered" evidence="1">
    <location>
        <begin position="1"/>
        <end position="52"/>
    </location>
</feature>
<keyword evidence="3" id="KW-1185">Reference proteome</keyword>
<evidence type="ECO:0000256" key="1">
    <source>
        <dbReference type="SAM" id="MobiDB-lite"/>
    </source>
</evidence>
<reference evidence="2 3" key="1">
    <citation type="submission" date="2014-11" db="EMBL/GenBank/DDBJ databases">
        <authorList>
            <person name="Wibberg Daniel"/>
        </authorList>
    </citation>
    <scope>NUCLEOTIDE SEQUENCE [LARGE SCALE GENOMIC DNA]</scope>
    <source>
        <strain evidence="2">Rhizoctonia solani AG1-IB 7/3/14</strain>
    </source>
</reference>
<evidence type="ECO:0000313" key="3">
    <source>
        <dbReference type="Proteomes" id="UP000059188"/>
    </source>
</evidence>
<feature type="compositionally biased region" description="Polar residues" evidence="1">
    <location>
        <begin position="1"/>
        <end position="23"/>
    </location>
</feature>
<proteinExistence type="predicted"/>
<feature type="compositionally biased region" description="Acidic residues" evidence="1">
    <location>
        <begin position="591"/>
        <end position="605"/>
    </location>
</feature>
<protein>
    <submittedName>
        <fullName evidence="2">Uncharacterized protein</fullName>
    </submittedName>
</protein>
<feature type="region of interest" description="Disordered" evidence="1">
    <location>
        <begin position="534"/>
        <end position="622"/>
    </location>
</feature>
<gene>
    <name evidence="2" type="ORF">RSOLAG1IB_08491</name>
</gene>
<feature type="compositionally biased region" description="Basic residues" evidence="1">
    <location>
        <begin position="608"/>
        <end position="622"/>
    </location>
</feature>
<name>A0A0B7FK40_THACB</name>
<accession>A0A0B7FK40</accession>
<dbReference type="AlphaFoldDB" id="A0A0B7FK40"/>
<feature type="region of interest" description="Disordered" evidence="1">
    <location>
        <begin position="466"/>
        <end position="491"/>
    </location>
</feature>
<feature type="compositionally biased region" description="Low complexity" evidence="1">
    <location>
        <begin position="574"/>
        <end position="583"/>
    </location>
</feature>
<organism evidence="2 3">
    <name type="scientific">Thanatephorus cucumeris (strain AG1-IB / isolate 7/3/14)</name>
    <name type="common">Lettuce bottom rot fungus</name>
    <name type="synonym">Rhizoctonia solani</name>
    <dbReference type="NCBI Taxonomy" id="1108050"/>
    <lineage>
        <taxon>Eukaryota</taxon>
        <taxon>Fungi</taxon>
        <taxon>Dikarya</taxon>
        <taxon>Basidiomycota</taxon>
        <taxon>Agaricomycotina</taxon>
        <taxon>Agaricomycetes</taxon>
        <taxon>Cantharellales</taxon>
        <taxon>Ceratobasidiaceae</taxon>
        <taxon>Rhizoctonia</taxon>
        <taxon>Rhizoctonia solani AG-1</taxon>
    </lineage>
</organism>
<dbReference type="OrthoDB" id="3256235at2759"/>
<sequence>MASAQLSTHVTPASPNQAQSLSSDIEDSDKVQPSKTTRPSAQLPSTQNQIDRLKDTSRARSTIASERQYNDLKALVDESRVAGDRKYQELDNKVDLILLTLNRLEAMQSPNPGVMFLSSTAQAPGPSEDYWSYPGNPSPTSELARIVSRVVASQKDRIGKKKGGNEENSLKDHTRRSWYATIQVESSSEIRVYFEHKNGEPDTLPVFFANPLTGYRRPHPHWKKSLTSQLEWIATYIERFRAMIPNNNSELSSLLRGLSDEQIVILLHDGPFKTAVTVWRNRKYTNEDIVRLQSNEHRKHRAACKAKVRRSYISDIPSLRGPDWEYLTHPGYMSPEESDSEGHVVTMRPTHRATWVNNLFGAVRSAEIKRGAQTSDLVVVDAPLSIPKLEQCNSVSNTILRIPICGLRKAWREENEKELQESANLINFGLTVKPFIDSFLSEHPVDVKPDIDSQFVIDSEVIPNDAGATQHSANQDNQDSLPNFPIDPELLSDNAQPQIAGVELAKITTLADPIIPIAEQAVTSSVSTHTDLRSVHNFEMPPPPPLTELEQTPGVNKPIPKKRGRPSKKDSADAKSSSRTTRSVARVLTQDELESQEAETQDEDVPPLKRRGRPPGSKNKKN</sequence>